<comment type="caution">
    <text evidence="1">The sequence shown here is derived from an EMBL/GenBank/DDBJ whole genome shotgun (WGS) entry which is preliminary data.</text>
</comment>
<dbReference type="EMBL" id="JAPJDO010000030">
    <property type="protein sequence ID" value="MCX2939970.1"/>
    <property type="molecule type" value="Genomic_DNA"/>
</dbReference>
<name>A0ABT3SM78_9MYCO</name>
<protein>
    <submittedName>
        <fullName evidence="1">Uncharacterized protein</fullName>
    </submittedName>
</protein>
<dbReference type="Proteomes" id="UP001300745">
    <property type="component" value="Unassembled WGS sequence"/>
</dbReference>
<proteinExistence type="predicted"/>
<gene>
    <name evidence="1" type="ORF">ORI27_25045</name>
</gene>
<organism evidence="1 2">
    <name type="scientific">Mycobacterium pinniadriaticum</name>
    <dbReference type="NCBI Taxonomy" id="2994102"/>
    <lineage>
        <taxon>Bacteria</taxon>
        <taxon>Bacillati</taxon>
        <taxon>Actinomycetota</taxon>
        <taxon>Actinomycetes</taxon>
        <taxon>Mycobacteriales</taxon>
        <taxon>Mycobacteriaceae</taxon>
        <taxon>Mycobacterium</taxon>
    </lineage>
</organism>
<evidence type="ECO:0000313" key="2">
    <source>
        <dbReference type="Proteomes" id="UP001300745"/>
    </source>
</evidence>
<accession>A0ABT3SM78</accession>
<reference evidence="1 2" key="1">
    <citation type="submission" date="2022-11" db="EMBL/GenBank/DDBJ databases">
        <title>Mycobacterium sp. nov.</title>
        <authorList>
            <person name="Papic B."/>
            <person name="Spicic S."/>
            <person name="Duvnjak S."/>
        </authorList>
    </citation>
    <scope>NUCLEOTIDE SEQUENCE [LARGE SCALE GENOMIC DNA]</scope>
    <source>
        <strain evidence="1 2">CVI_P4</strain>
    </source>
</reference>
<keyword evidence="2" id="KW-1185">Reference proteome</keyword>
<dbReference type="RefSeq" id="WP_265999759.1">
    <property type="nucleotide sequence ID" value="NZ_JAPJDN010000030.1"/>
</dbReference>
<evidence type="ECO:0000313" key="1">
    <source>
        <dbReference type="EMBL" id="MCX2939970.1"/>
    </source>
</evidence>
<sequence length="59" mass="6528">MVAIGAGGLSPARFASRIVAWLRAPAFVDHAPSDKARHYPPRRAGFVEQASMSREMYRL</sequence>